<dbReference type="AlphaFoldDB" id="A0A7I8W3Q2"/>
<evidence type="ECO:0000256" key="7">
    <source>
        <dbReference type="ARBA" id="ARBA00023065"/>
    </source>
</evidence>
<dbReference type="GO" id="GO:0070679">
    <property type="term" value="F:inositol 1,4,5 trisphosphate binding"/>
    <property type="evidence" value="ECO:0007669"/>
    <property type="project" value="TreeGrafter"/>
</dbReference>
<evidence type="ECO:0000256" key="2">
    <source>
        <dbReference type="ARBA" id="ARBA00022448"/>
    </source>
</evidence>
<dbReference type="InterPro" id="IPR036770">
    <property type="entry name" value="Ankyrin_rpt-contain_sf"/>
</dbReference>
<dbReference type="GO" id="GO:0005886">
    <property type="term" value="C:plasma membrane"/>
    <property type="evidence" value="ECO:0007669"/>
    <property type="project" value="TreeGrafter"/>
</dbReference>
<evidence type="ECO:0000256" key="1">
    <source>
        <dbReference type="ARBA" id="ARBA00004141"/>
    </source>
</evidence>
<feature type="transmembrane region" description="Helical" evidence="10">
    <location>
        <begin position="391"/>
        <end position="416"/>
    </location>
</feature>
<reference evidence="12 13" key="1">
    <citation type="submission" date="2020-08" db="EMBL/GenBank/DDBJ databases">
        <authorList>
            <person name="Hejnol A."/>
        </authorList>
    </citation>
    <scope>NUCLEOTIDE SEQUENCE [LARGE SCALE GENOMIC DNA]</scope>
</reference>
<keyword evidence="3 10" id="KW-0812">Transmembrane</keyword>
<dbReference type="SMART" id="SM00248">
    <property type="entry name" value="ANK"/>
    <property type="match status" value="3"/>
</dbReference>
<keyword evidence="6" id="KW-0040">ANK repeat</keyword>
<evidence type="ECO:0000256" key="5">
    <source>
        <dbReference type="ARBA" id="ARBA00022989"/>
    </source>
</evidence>
<sequence length="1013" mass="116516">MLRFERSKKEVKTPEVGLKEQRIREIWTAPVKIAGLGMFDKLNEDASVGRNRRHSRRQRRDTLCALTASILNNQEAGYERTTSVEEQELLYVCETGDVKKLKNLLRRSSEVDVSVTDTLGRTPLQLAIANEHQDVVEIILDRVDSRAIHEGLLLAITLAFDDIALTILEHPKYEEFDAAHFKQGSRSSSDRRGTIHEDELDEDCSHWSTETSPLIVASEHNRYEVVMALLRKGSVIDKPHHHACSCSNCVRKATSDELKFAKSRLNAYKGLASESYISLSSKDPILTAFQLARELRDVASAEKYYKAEYTVMAHSLSAYVVKLLEKVHGNEELNTILNATHGCSELEDGERLARMKLAIDYKEKMFVAHPSCQKMLTSMWYAQYGYVLHKAWPICILFVGSLVIFYPLLVILYLIAPKSKSQFKKFNQANTHLKRLLLKIGDFLRTPCIKFIAQTCSFVAFLTMIIGHSLLERSRGCIHFQFEAPFSKFLEGLSKNRSFDVLILANLNGNRVCTREYHLSAIQLGICVWILGLVWQECKQLYSDGAFTHFSSIYNYVDFFMLKFYVASFVLRFVTFFKTNHALKYFKLHASWEKLVANDAEAMYNSYWIVADRYYWDIWDPYKLSEAFFALANILSFARLYYLLAINDHLGPMLISLEKMIKDVMKFMVTFVLLFVAFMVGLHNLYWYYELENVKSMEIFKHNITTRAERGFGTIELTFRTVFWSIFGLEDYKVVELGKASKGRFTESVGYIVFAVYNWGATIILLNMLIARMTRSFDKIATDQDMEWKFARSRLYMEFIKDGSTLPVPFNIIPSPKSFLYIIKHIAKNCKTIRVPKTLLLRKQSTGSRNSGKMSLNDGHAFQMTTAVTLDEENCDDEKLLETALKLQPDRRSYDKVIKRVVKRFIFDNLNAASVNSEGNNVGGELDDVKRGVTSIQDEFMTLKAHQKVLQDSMCHVNTKLTELLKNRVILCRPRDDTAVETRPTSRINHGRRSHVELLEEIPEKNVLHTSEV</sequence>
<dbReference type="Pfam" id="PF00023">
    <property type="entry name" value="Ank"/>
    <property type="match status" value="1"/>
</dbReference>
<evidence type="ECO:0000256" key="8">
    <source>
        <dbReference type="ARBA" id="ARBA00023136"/>
    </source>
</evidence>
<accession>A0A7I8W3Q2</accession>
<evidence type="ECO:0000313" key="13">
    <source>
        <dbReference type="Proteomes" id="UP000549394"/>
    </source>
</evidence>
<name>A0A7I8W3Q2_9ANNE</name>
<evidence type="ECO:0000256" key="3">
    <source>
        <dbReference type="ARBA" id="ARBA00022692"/>
    </source>
</evidence>
<feature type="domain" description="Transient receptor ion channel" evidence="11">
    <location>
        <begin position="244"/>
        <end position="306"/>
    </location>
</feature>
<dbReference type="Proteomes" id="UP000549394">
    <property type="component" value="Unassembled WGS sequence"/>
</dbReference>
<dbReference type="GO" id="GO:0015279">
    <property type="term" value="F:store-operated calcium channel activity"/>
    <property type="evidence" value="ECO:0007669"/>
    <property type="project" value="TreeGrafter"/>
</dbReference>
<evidence type="ECO:0000259" key="11">
    <source>
        <dbReference type="SMART" id="SM01420"/>
    </source>
</evidence>
<keyword evidence="4" id="KW-0677">Repeat</keyword>
<dbReference type="SUPFAM" id="SSF48403">
    <property type="entry name" value="Ankyrin repeat"/>
    <property type="match status" value="1"/>
</dbReference>
<feature type="transmembrane region" description="Helical" evidence="10">
    <location>
        <begin position="627"/>
        <end position="646"/>
    </location>
</feature>
<evidence type="ECO:0000256" key="6">
    <source>
        <dbReference type="ARBA" id="ARBA00023043"/>
    </source>
</evidence>
<proteinExistence type="predicted"/>
<dbReference type="GO" id="GO:0051480">
    <property type="term" value="P:regulation of cytosolic calcium ion concentration"/>
    <property type="evidence" value="ECO:0007669"/>
    <property type="project" value="TreeGrafter"/>
</dbReference>
<dbReference type="SMART" id="SM01420">
    <property type="entry name" value="TRP_2"/>
    <property type="match status" value="1"/>
</dbReference>
<keyword evidence="2" id="KW-0813">Transport</keyword>
<dbReference type="InterPro" id="IPR002153">
    <property type="entry name" value="TRPC_channel"/>
</dbReference>
<gene>
    <name evidence="12" type="ORF">DGYR_LOCUS10139</name>
</gene>
<protein>
    <submittedName>
        <fullName evidence="12">DgyrCDS10754</fullName>
    </submittedName>
</protein>
<dbReference type="PANTHER" id="PTHR10117">
    <property type="entry name" value="TRANSIENT RECEPTOR POTENTIAL CHANNEL"/>
    <property type="match status" value="1"/>
</dbReference>
<dbReference type="OrthoDB" id="2373987at2759"/>
<evidence type="ECO:0000256" key="9">
    <source>
        <dbReference type="ARBA" id="ARBA00023303"/>
    </source>
</evidence>
<dbReference type="InterPro" id="IPR005821">
    <property type="entry name" value="Ion_trans_dom"/>
</dbReference>
<evidence type="ECO:0000256" key="10">
    <source>
        <dbReference type="SAM" id="Phobius"/>
    </source>
</evidence>
<dbReference type="Gene3D" id="1.25.40.20">
    <property type="entry name" value="Ankyrin repeat-containing domain"/>
    <property type="match status" value="1"/>
</dbReference>
<keyword evidence="5 10" id="KW-1133">Transmembrane helix</keyword>
<organism evidence="12 13">
    <name type="scientific">Dimorphilus gyrociliatus</name>
    <dbReference type="NCBI Taxonomy" id="2664684"/>
    <lineage>
        <taxon>Eukaryota</taxon>
        <taxon>Metazoa</taxon>
        <taxon>Spiralia</taxon>
        <taxon>Lophotrochozoa</taxon>
        <taxon>Annelida</taxon>
        <taxon>Polychaeta</taxon>
        <taxon>Polychaeta incertae sedis</taxon>
        <taxon>Dinophilidae</taxon>
        <taxon>Dimorphilus</taxon>
    </lineage>
</organism>
<dbReference type="InterPro" id="IPR013555">
    <property type="entry name" value="TRP_dom"/>
</dbReference>
<dbReference type="Pfam" id="PF00520">
    <property type="entry name" value="Ion_trans"/>
    <property type="match status" value="1"/>
</dbReference>
<dbReference type="Pfam" id="PF08344">
    <property type="entry name" value="TRP_2"/>
    <property type="match status" value="1"/>
</dbReference>
<feature type="transmembrane region" description="Helical" evidence="10">
    <location>
        <begin position="517"/>
        <end position="535"/>
    </location>
</feature>
<feature type="transmembrane region" description="Helical" evidence="10">
    <location>
        <begin position="749"/>
        <end position="770"/>
    </location>
</feature>
<feature type="transmembrane region" description="Helical" evidence="10">
    <location>
        <begin position="667"/>
        <end position="689"/>
    </location>
</feature>
<dbReference type="InterPro" id="IPR002110">
    <property type="entry name" value="Ankyrin_rpt"/>
</dbReference>
<keyword evidence="9" id="KW-0407">Ion channel</keyword>
<feature type="transmembrane region" description="Helical" evidence="10">
    <location>
        <begin position="451"/>
        <end position="471"/>
    </location>
</feature>
<dbReference type="PANTHER" id="PTHR10117:SF54">
    <property type="entry name" value="TRANSIENT RECEPTOR POTENTIAL-GAMMA PROTEIN"/>
    <property type="match status" value="1"/>
</dbReference>
<keyword evidence="13" id="KW-1185">Reference proteome</keyword>
<dbReference type="GO" id="GO:0034703">
    <property type="term" value="C:cation channel complex"/>
    <property type="evidence" value="ECO:0007669"/>
    <property type="project" value="TreeGrafter"/>
</dbReference>
<dbReference type="EMBL" id="CAJFCJ010000017">
    <property type="protein sequence ID" value="CAD5122316.1"/>
    <property type="molecule type" value="Genomic_DNA"/>
</dbReference>
<comment type="caution">
    <text evidence="12">The sequence shown here is derived from an EMBL/GenBank/DDBJ whole genome shotgun (WGS) entry which is preliminary data.</text>
</comment>
<keyword evidence="7" id="KW-0406">Ion transport</keyword>
<evidence type="ECO:0000256" key="4">
    <source>
        <dbReference type="ARBA" id="ARBA00022737"/>
    </source>
</evidence>
<feature type="transmembrane region" description="Helical" evidence="10">
    <location>
        <begin position="556"/>
        <end position="577"/>
    </location>
</feature>
<evidence type="ECO:0000313" key="12">
    <source>
        <dbReference type="EMBL" id="CAD5122316.1"/>
    </source>
</evidence>
<keyword evidence="8 10" id="KW-0472">Membrane</keyword>
<dbReference type="PRINTS" id="PR01097">
    <property type="entry name" value="TRNSRECEPTRP"/>
</dbReference>
<comment type="subcellular location">
    <subcellularLocation>
        <location evidence="1">Membrane</location>
        <topology evidence="1">Multi-pass membrane protein</topology>
    </subcellularLocation>
</comment>